<dbReference type="InterPro" id="IPR036390">
    <property type="entry name" value="WH_DNA-bd_sf"/>
</dbReference>
<dbReference type="PROSITE" id="PS50931">
    <property type="entry name" value="HTH_LYSR"/>
    <property type="match status" value="1"/>
</dbReference>
<dbReference type="eggNOG" id="COG0583">
    <property type="taxonomic scope" value="Bacteria"/>
</dbReference>
<dbReference type="InterPro" id="IPR050950">
    <property type="entry name" value="HTH-type_LysR_regulators"/>
</dbReference>
<dbReference type="InterPro" id="IPR036388">
    <property type="entry name" value="WH-like_DNA-bd_sf"/>
</dbReference>
<dbReference type="GO" id="GO:0003677">
    <property type="term" value="F:DNA binding"/>
    <property type="evidence" value="ECO:0007669"/>
    <property type="project" value="UniProtKB-KW"/>
</dbReference>
<feature type="domain" description="HTH lysR-type" evidence="6">
    <location>
        <begin position="1"/>
        <end position="49"/>
    </location>
</feature>
<organism evidence="7 8">
    <name type="scientific">Advenella kashmirensis W13003</name>
    <dbReference type="NCBI Taxonomy" id="1424334"/>
    <lineage>
        <taxon>Bacteria</taxon>
        <taxon>Pseudomonadati</taxon>
        <taxon>Pseudomonadota</taxon>
        <taxon>Betaproteobacteria</taxon>
        <taxon>Burkholderiales</taxon>
        <taxon>Alcaligenaceae</taxon>
    </lineage>
</organism>
<sequence>MAVAQLGSFSLAAQQLHITQPSVTSRIQRLEDMLGVKLLIRTTRSIKVTPQGAQLLDEATATLQGLRDLVEKFRQQAESARQRVVVAATPMLAAMTLPPIIHSYSEHFPGVQIDLRDLRYEDALNSLMTGEADIAVLALEENDQRFDFQPIREDDMVLVVPSEHQLASRCEVSLDEISAFPILMLEQYEPMLVRISEALNRHELKLKRALSAGNLATLLGMLDAKMGITLLTRSMARRSQQAGHVVIELSGIRLTRAFGIVTRRNAKPGTTVQSFCRHLKQAMATPPAII</sequence>
<dbReference type="Pfam" id="PF00126">
    <property type="entry name" value="HTH_1"/>
    <property type="match status" value="1"/>
</dbReference>
<feature type="coiled-coil region" evidence="5">
    <location>
        <begin position="56"/>
        <end position="83"/>
    </location>
</feature>
<comment type="caution">
    <text evidence="7">The sequence shown here is derived from an EMBL/GenBank/DDBJ whole genome shotgun (WGS) entry which is preliminary data.</text>
</comment>
<protein>
    <submittedName>
        <fullName evidence="7">LysR family transcriptional regulator</fullName>
    </submittedName>
</protein>
<dbReference type="InterPro" id="IPR000847">
    <property type="entry name" value="LysR_HTH_N"/>
</dbReference>
<dbReference type="GO" id="GO:0003700">
    <property type="term" value="F:DNA-binding transcription factor activity"/>
    <property type="evidence" value="ECO:0007669"/>
    <property type="project" value="InterPro"/>
</dbReference>
<dbReference type="PRINTS" id="PR00039">
    <property type="entry name" value="HTHLYSR"/>
</dbReference>
<dbReference type="HOGENOM" id="CLU_039613_6_0_4"/>
<evidence type="ECO:0000313" key="7">
    <source>
        <dbReference type="EMBL" id="ETF00597.1"/>
    </source>
</evidence>
<evidence type="ECO:0000256" key="4">
    <source>
        <dbReference type="ARBA" id="ARBA00023163"/>
    </source>
</evidence>
<evidence type="ECO:0000313" key="8">
    <source>
        <dbReference type="Proteomes" id="UP000018733"/>
    </source>
</evidence>
<evidence type="ECO:0000256" key="1">
    <source>
        <dbReference type="ARBA" id="ARBA00009437"/>
    </source>
</evidence>
<keyword evidence="2" id="KW-0805">Transcription regulation</keyword>
<dbReference type="SUPFAM" id="SSF46785">
    <property type="entry name" value="Winged helix' DNA-binding domain"/>
    <property type="match status" value="1"/>
</dbReference>
<evidence type="ECO:0000256" key="3">
    <source>
        <dbReference type="ARBA" id="ARBA00023125"/>
    </source>
</evidence>
<evidence type="ECO:0000256" key="2">
    <source>
        <dbReference type="ARBA" id="ARBA00023015"/>
    </source>
</evidence>
<dbReference type="CDD" id="cd05466">
    <property type="entry name" value="PBP2_LTTR_substrate"/>
    <property type="match status" value="1"/>
</dbReference>
<comment type="similarity">
    <text evidence="1">Belongs to the LysR transcriptional regulatory family.</text>
</comment>
<gene>
    <name evidence="7" type="ORF">W822_19470</name>
</gene>
<dbReference type="Gene3D" id="3.40.190.290">
    <property type="match status" value="1"/>
</dbReference>
<dbReference type="InterPro" id="IPR005119">
    <property type="entry name" value="LysR_subst-bd"/>
</dbReference>
<evidence type="ECO:0000259" key="6">
    <source>
        <dbReference type="PROSITE" id="PS50931"/>
    </source>
</evidence>
<dbReference type="PATRIC" id="fig|1424334.3.peg.3907"/>
<dbReference type="GO" id="GO:0005829">
    <property type="term" value="C:cytosol"/>
    <property type="evidence" value="ECO:0007669"/>
    <property type="project" value="TreeGrafter"/>
</dbReference>
<dbReference type="Gene3D" id="1.10.10.10">
    <property type="entry name" value="Winged helix-like DNA-binding domain superfamily/Winged helix DNA-binding domain"/>
    <property type="match status" value="1"/>
</dbReference>
<dbReference type="PANTHER" id="PTHR30419">
    <property type="entry name" value="HTH-TYPE TRANSCRIPTIONAL REGULATOR YBHD"/>
    <property type="match status" value="1"/>
</dbReference>
<dbReference type="FunFam" id="1.10.10.10:FF:000001">
    <property type="entry name" value="LysR family transcriptional regulator"/>
    <property type="match status" value="1"/>
</dbReference>
<dbReference type="SUPFAM" id="SSF53850">
    <property type="entry name" value="Periplasmic binding protein-like II"/>
    <property type="match status" value="1"/>
</dbReference>
<accession>V8QLT0</accession>
<dbReference type="AlphaFoldDB" id="V8QLT0"/>
<dbReference type="EMBL" id="AYXT01000013">
    <property type="protein sequence ID" value="ETF00597.1"/>
    <property type="molecule type" value="Genomic_DNA"/>
</dbReference>
<proteinExistence type="inferred from homology"/>
<evidence type="ECO:0000256" key="5">
    <source>
        <dbReference type="SAM" id="Coils"/>
    </source>
</evidence>
<reference evidence="7 8" key="1">
    <citation type="journal article" date="2014" name="Genome Announc.">
        <title>Draft Genome Sequence of Advenella kashmirensis Strain W13003, a Polycyclic Aromatic Hydrocarbon-Degrading Bacterium.</title>
        <authorList>
            <person name="Wang X."/>
            <person name="Jin D."/>
            <person name="Zhou L."/>
            <person name="Wu L."/>
            <person name="An W."/>
            <person name="Zhao L."/>
        </authorList>
    </citation>
    <scope>NUCLEOTIDE SEQUENCE [LARGE SCALE GENOMIC DNA]</scope>
    <source>
        <strain evidence="7 8">W13003</strain>
    </source>
</reference>
<keyword evidence="3" id="KW-0238">DNA-binding</keyword>
<dbReference type="STRING" id="1424334.W822_19470"/>
<keyword evidence="5" id="KW-0175">Coiled coil</keyword>
<dbReference type="Pfam" id="PF03466">
    <property type="entry name" value="LysR_substrate"/>
    <property type="match status" value="1"/>
</dbReference>
<name>V8QLT0_9BURK</name>
<keyword evidence="8" id="KW-1185">Reference proteome</keyword>
<dbReference type="Proteomes" id="UP000018733">
    <property type="component" value="Unassembled WGS sequence"/>
</dbReference>
<keyword evidence="4" id="KW-0804">Transcription</keyword>